<organism evidence="1 2">
    <name type="scientific">Pectobacterium aquaticum</name>
    <dbReference type="NCBI Taxonomy" id="2204145"/>
    <lineage>
        <taxon>Bacteria</taxon>
        <taxon>Pseudomonadati</taxon>
        <taxon>Pseudomonadota</taxon>
        <taxon>Gammaproteobacteria</taxon>
        <taxon>Enterobacterales</taxon>
        <taxon>Pectobacteriaceae</taxon>
        <taxon>Pectobacterium</taxon>
    </lineage>
</organism>
<dbReference type="AlphaFoldDB" id="A0AA93AJ47"/>
<proteinExistence type="predicted"/>
<evidence type="ECO:0000313" key="2">
    <source>
        <dbReference type="Proteomes" id="UP000256540"/>
    </source>
</evidence>
<reference evidence="1 2" key="1">
    <citation type="submission" date="2018-11" db="EMBL/GenBank/DDBJ databases">
        <title>Draft genome sequences of proposed Pectobacterium aquaticum sp. nov. isolated in France from fresh water.</title>
        <authorList>
            <person name="Pedron J."/>
            <person name="Barny M.A."/>
        </authorList>
    </citation>
    <scope>NUCLEOTIDE SEQUENCE [LARGE SCALE GENOMIC DNA]</scope>
    <source>
        <strain evidence="1 2">A127-S21-F16</strain>
    </source>
</reference>
<evidence type="ECO:0000313" key="1">
    <source>
        <dbReference type="EMBL" id="RRO13615.1"/>
    </source>
</evidence>
<gene>
    <name evidence="1" type="ORF">DMB84_017885</name>
</gene>
<dbReference type="RefSeq" id="WP_116167100.1">
    <property type="nucleotide sequence ID" value="NZ_QHJS02000072.1"/>
</dbReference>
<comment type="caution">
    <text evidence="1">The sequence shown here is derived from an EMBL/GenBank/DDBJ whole genome shotgun (WGS) entry which is preliminary data.</text>
</comment>
<accession>A0AA93AJ47</accession>
<dbReference type="Proteomes" id="UP000256540">
    <property type="component" value="Unassembled WGS sequence"/>
</dbReference>
<protein>
    <submittedName>
        <fullName evidence="1">Uncharacterized protein</fullName>
    </submittedName>
</protein>
<sequence length="95" mass="10857">MLTNNDIDDVKKLIILLEQVIIYLKNDGSSESAYSCLKKAVHILENRDVNGMCNINKNIMSDFRMMVDRGQYGGDIDLITDKICFIVKNNPLFNK</sequence>
<dbReference type="EMBL" id="QHJS02000072">
    <property type="protein sequence ID" value="RRO13615.1"/>
    <property type="molecule type" value="Genomic_DNA"/>
</dbReference>
<name>A0AA93AJ47_9GAMM</name>